<dbReference type="OrthoDB" id="9804614at2"/>
<reference evidence="2" key="1">
    <citation type="submission" date="2016-10" db="EMBL/GenBank/DDBJ databases">
        <authorList>
            <person name="Varghese N."/>
            <person name="Submissions S."/>
        </authorList>
    </citation>
    <scope>NUCLEOTIDE SEQUENCE [LARGE SCALE GENOMIC DNA]</scope>
    <source>
        <strain evidence="2">DSM 100420</strain>
    </source>
</reference>
<dbReference type="STRING" id="1244108.SAMN05444004_10345"/>
<dbReference type="Gene3D" id="3.90.1150.30">
    <property type="match status" value="1"/>
</dbReference>
<evidence type="ECO:0000313" key="2">
    <source>
        <dbReference type="Proteomes" id="UP000198914"/>
    </source>
</evidence>
<keyword evidence="1" id="KW-0238">DNA-binding</keyword>
<proteinExistence type="predicted"/>
<accession>A0A1H3MES0</accession>
<dbReference type="SUPFAM" id="SSF142906">
    <property type="entry name" value="YjbR-like"/>
    <property type="match status" value="1"/>
</dbReference>
<keyword evidence="2" id="KW-1185">Reference proteome</keyword>
<gene>
    <name evidence="1" type="ORF">SAMN05444004_10345</name>
</gene>
<evidence type="ECO:0000313" key="1">
    <source>
        <dbReference type="EMBL" id="SDY75146.1"/>
    </source>
</evidence>
<dbReference type="Proteomes" id="UP000198914">
    <property type="component" value="Unassembled WGS sequence"/>
</dbReference>
<sequence length="116" mass="12288">MIGLPLERSDIDALCSALPSANPSGPGEFDSWKLAGRTFVAFGGPGGGNRVSVKCADKETAAMLIDAGVAVRSPSFGPDWVRLPYATTEVAEAEHRIRVSYDTIRANLPKATREAL</sequence>
<dbReference type="EMBL" id="FNPX01000003">
    <property type="protein sequence ID" value="SDY75146.1"/>
    <property type="molecule type" value="Genomic_DNA"/>
</dbReference>
<dbReference type="AlphaFoldDB" id="A0A1H3MES0"/>
<protein>
    <submittedName>
        <fullName evidence="1">Predicted DNA-binding protein, MmcQ/YjbR family</fullName>
    </submittedName>
</protein>
<dbReference type="GO" id="GO:0003677">
    <property type="term" value="F:DNA binding"/>
    <property type="evidence" value="ECO:0007669"/>
    <property type="project" value="UniProtKB-KW"/>
</dbReference>
<dbReference type="Pfam" id="PF04237">
    <property type="entry name" value="YjbR"/>
    <property type="match status" value="1"/>
</dbReference>
<name>A0A1H3MES0_9RHOB</name>
<dbReference type="InterPro" id="IPR058532">
    <property type="entry name" value="YjbR/MT2646/Rv2570-like"/>
</dbReference>
<organism evidence="1 2">
    <name type="scientific">Jannaschia faecimaris</name>
    <dbReference type="NCBI Taxonomy" id="1244108"/>
    <lineage>
        <taxon>Bacteria</taxon>
        <taxon>Pseudomonadati</taxon>
        <taxon>Pseudomonadota</taxon>
        <taxon>Alphaproteobacteria</taxon>
        <taxon>Rhodobacterales</taxon>
        <taxon>Roseobacteraceae</taxon>
        <taxon>Jannaschia</taxon>
    </lineage>
</organism>
<dbReference type="InterPro" id="IPR038056">
    <property type="entry name" value="YjbR-like_sf"/>
</dbReference>